<keyword evidence="3" id="KW-0411">Iron-sulfur</keyword>
<accession>A0AA35T7G4</accession>
<evidence type="ECO:0000256" key="2">
    <source>
        <dbReference type="ARBA" id="ARBA00023004"/>
    </source>
</evidence>
<dbReference type="PANTHER" id="PTHR43432">
    <property type="entry name" value="SLR0285 PROTEIN"/>
    <property type="match status" value="1"/>
</dbReference>
<dbReference type="InterPro" id="IPR040086">
    <property type="entry name" value="MJ0683-like"/>
</dbReference>
<reference evidence="4" key="1">
    <citation type="submission" date="2023-03" db="EMBL/GenBank/DDBJ databases">
        <authorList>
            <person name="Steffen K."/>
            <person name="Cardenas P."/>
        </authorList>
    </citation>
    <scope>NUCLEOTIDE SEQUENCE</scope>
</reference>
<organism evidence="4 5">
    <name type="scientific">Geodia barretti</name>
    <name type="common">Barrett's horny sponge</name>
    <dbReference type="NCBI Taxonomy" id="519541"/>
    <lineage>
        <taxon>Eukaryota</taxon>
        <taxon>Metazoa</taxon>
        <taxon>Porifera</taxon>
        <taxon>Demospongiae</taxon>
        <taxon>Heteroscleromorpha</taxon>
        <taxon>Tetractinellida</taxon>
        <taxon>Astrophorina</taxon>
        <taxon>Geodiidae</taxon>
        <taxon>Geodia</taxon>
    </lineage>
</organism>
<sequence length="275" mass="30941">MDLGTVPIKLQGVLDPVTEFRRDLFHRSIEPYKASLSQQNYAGTLRNEILGAIGVNVKENAVELMEKRRPGALDGKLIYMSSVTDPYQPVERELQLTRGILEIMAERHKPKLVIQTRSPLVVRDCDLLRRIEDNGGRVQVNMTVTTDDEDIRRTFEPFCPSNMVRLQAVGKVQAAGVDTCITMTPLLLVSSPYAFADSLLATGVEKFIAQPFHFQRGKFLAGTREAAFDLMAEKLGCDRASFREEYMEHYRMVFGVISHMLPELGEGKTGFTPPF</sequence>
<dbReference type="Proteomes" id="UP001174909">
    <property type="component" value="Unassembled WGS sequence"/>
</dbReference>
<dbReference type="AlphaFoldDB" id="A0AA35T7G4"/>
<evidence type="ECO:0000313" key="5">
    <source>
        <dbReference type="Proteomes" id="UP001174909"/>
    </source>
</evidence>
<gene>
    <name evidence="4" type="ORF">GBAR_LOCUS23954</name>
</gene>
<dbReference type="GO" id="GO:0046872">
    <property type="term" value="F:metal ion binding"/>
    <property type="evidence" value="ECO:0007669"/>
    <property type="project" value="UniProtKB-KW"/>
</dbReference>
<evidence type="ECO:0000313" key="4">
    <source>
        <dbReference type="EMBL" id="CAI8043175.1"/>
    </source>
</evidence>
<protein>
    <submittedName>
        <fullName evidence="4">Uncharacterized protein MJ0683</fullName>
    </submittedName>
</protein>
<comment type="caution">
    <text evidence="4">The sequence shown here is derived from an EMBL/GenBank/DDBJ whole genome shotgun (WGS) entry which is preliminary data.</text>
</comment>
<dbReference type="EMBL" id="CASHTH010003308">
    <property type="protein sequence ID" value="CAI8043175.1"/>
    <property type="molecule type" value="Genomic_DNA"/>
</dbReference>
<proteinExistence type="predicted"/>
<dbReference type="GO" id="GO:0051536">
    <property type="term" value="F:iron-sulfur cluster binding"/>
    <property type="evidence" value="ECO:0007669"/>
    <property type="project" value="UniProtKB-KW"/>
</dbReference>
<keyword evidence="2" id="KW-0408">Iron</keyword>
<evidence type="ECO:0000256" key="3">
    <source>
        <dbReference type="ARBA" id="ARBA00023014"/>
    </source>
</evidence>
<keyword evidence="5" id="KW-1185">Reference proteome</keyword>
<evidence type="ECO:0000256" key="1">
    <source>
        <dbReference type="ARBA" id="ARBA00022723"/>
    </source>
</evidence>
<keyword evidence="1" id="KW-0479">Metal-binding</keyword>
<name>A0AA35T7G4_GEOBA</name>
<dbReference type="Gene3D" id="3.80.30.30">
    <property type="match status" value="1"/>
</dbReference>
<dbReference type="PANTHER" id="PTHR43432:SF3">
    <property type="entry name" value="SLR0285 PROTEIN"/>
    <property type="match status" value="1"/>
</dbReference>